<keyword evidence="8" id="KW-1017">Isopeptide bond</keyword>
<comment type="similarity">
    <text evidence="6">In the C-terminal section; belongs to the eukaryotic ribosomal protein eL40 family.</text>
</comment>
<dbReference type="InterPro" id="IPR029071">
    <property type="entry name" value="Ubiquitin-like_domsf"/>
</dbReference>
<evidence type="ECO:0000256" key="13">
    <source>
        <dbReference type="ARBA" id="ARBA00023015"/>
    </source>
</evidence>
<dbReference type="SMART" id="SM01377">
    <property type="entry name" value="Ribosomal_L40e"/>
    <property type="match status" value="1"/>
</dbReference>
<dbReference type="InterPro" id="IPR048538">
    <property type="entry name" value="Rrn7_cyclin_C"/>
</dbReference>
<evidence type="ECO:0000256" key="9">
    <source>
        <dbReference type="ARBA" id="ARBA00022723"/>
    </source>
</evidence>
<evidence type="ECO:0000256" key="1">
    <source>
        <dbReference type="ARBA" id="ARBA00002241"/>
    </source>
</evidence>
<dbReference type="PANTHER" id="PTHR31576:SF2">
    <property type="entry name" value="TATA BOX-BINDING PROTEIN-ASSOCIATED FACTOR RNA POLYMERASE I SUBUNIT B"/>
    <property type="match status" value="1"/>
</dbReference>
<dbReference type="InterPro" id="IPR019954">
    <property type="entry name" value="Ubiquitin_CS"/>
</dbReference>
<feature type="region of interest" description="Disordered" evidence="20">
    <location>
        <begin position="56"/>
        <end position="75"/>
    </location>
</feature>
<dbReference type="Pfam" id="PF20644">
    <property type="entry name" value="Rrn7_cyclin_N"/>
    <property type="match status" value="1"/>
</dbReference>
<evidence type="ECO:0000256" key="10">
    <source>
        <dbReference type="ARBA" id="ARBA00022771"/>
    </source>
</evidence>
<dbReference type="FunFam" id="4.10.1060.50:FF:000001">
    <property type="entry name" value="ubiquitin-60S ribosomal protein L40"/>
    <property type="match status" value="1"/>
</dbReference>
<comment type="subcellular location">
    <subcellularLocation>
        <location evidence="2">Cytoplasm</location>
    </subcellularLocation>
    <subcellularLocation>
        <location evidence="3">Nucleus</location>
        <location evidence="3">Nucleolus</location>
    </subcellularLocation>
</comment>
<evidence type="ECO:0000256" key="6">
    <source>
        <dbReference type="ARBA" id="ARBA00010570"/>
    </source>
</evidence>
<comment type="function">
    <text evidence="1">Component of the 60S subunit of the ribosome.</text>
</comment>
<sequence length="742" mass="85590">MPKQRLKWFRRGETCPDCPARRWYIDNGLQYCENGHQIQGYVQYDVDSDDNFGETGKTARAQSGTDATEEKDEIRPKKREVLSGDKARELFLECLQLILRKELRWLVKERGFHRELESVCRDLWNLRIRGCPGLTPARIQNEENQETEGGSQSQERRSRSRSVTQPRSPSEVGSDANSAMHSSQVEAQTTTDGDKNKRESRSRSRTRLKSWSGRDYALPAVMDTLAIVYLGCLLRREPIRIGDIVRWARNNQMPFLGANQLVPESWVKRLPAWARRLLLTRYAKFNGSELHEAVLDMIVNYKEHYNLVFPEINTPSVLLMWVRDLAVPLSVYVKVRDVCSNLQLVFSFPTDGRPMKTSGKPTRYGLLDLPDVLLAASIVFATKLVAPLDDVKRLPQDDRDPLVIKWNWPVWETQFAETEKRPRTKLDFERIPSGDVWKMSKEDIEEYLSWLQETRINKERFANGKTGFDRTLPLAKVPPLPVVKDMTREEIMARMKTVRKAAERVAPVPEDGKHAVYRMGDRHQAFKRASELRGRAKIFYEIVAAKAGLSLEDLVRAVYKFEKMIVRADKEDRRRQREEADEMDSCDLIHDKSDHYSFLSPQPPILSKTPLKKRKGIFVKTLTGKTITLEVESSDTIDNVKSKIQDKEGIPPDQQRLIFAGKQLEDGRTLSDYNIQKESTLHLVLRLRGGIIEPSLKALASKFNCDKMICRKCYARLPPRATNCRKRKCGHTNQLRPKKKLK</sequence>
<dbReference type="Gene3D" id="4.10.1060.50">
    <property type="match status" value="1"/>
</dbReference>
<evidence type="ECO:0000256" key="4">
    <source>
        <dbReference type="ARBA" id="ARBA00006899"/>
    </source>
</evidence>
<feature type="domain" description="Ubiquitin-like" evidence="21">
    <location>
        <begin position="617"/>
        <end position="690"/>
    </location>
</feature>
<keyword evidence="12 22" id="KW-0689">Ribosomal protein</keyword>
<evidence type="ECO:0000256" key="18">
    <source>
        <dbReference type="ARBA" id="ARBA00035124"/>
    </source>
</evidence>
<dbReference type="GO" id="GO:0003735">
    <property type="term" value="F:structural constituent of ribosome"/>
    <property type="evidence" value="ECO:0007669"/>
    <property type="project" value="InterPro"/>
</dbReference>
<dbReference type="InterPro" id="IPR000626">
    <property type="entry name" value="Ubiquitin-like_dom"/>
</dbReference>
<dbReference type="SMART" id="SM00213">
    <property type="entry name" value="UBQ"/>
    <property type="match status" value="1"/>
</dbReference>
<dbReference type="Pfam" id="PF11781">
    <property type="entry name" value="Zn_ribbon_RRN7"/>
    <property type="match status" value="1"/>
</dbReference>
<evidence type="ECO:0000256" key="17">
    <source>
        <dbReference type="ARBA" id="ARBA00023274"/>
    </source>
</evidence>
<dbReference type="PANTHER" id="PTHR31576">
    <property type="entry name" value="TATA BOX-BINDING PROTEIN-ASSOCIATED FACTOR RNA POLYMERASE I SUBUNIT B"/>
    <property type="match status" value="1"/>
</dbReference>
<dbReference type="Proteomes" id="UP001239445">
    <property type="component" value="Unassembled WGS sequence"/>
</dbReference>
<feature type="compositionally biased region" description="Basic and acidic residues" evidence="20">
    <location>
        <begin position="192"/>
        <end position="202"/>
    </location>
</feature>
<gene>
    <name evidence="22" type="ORF">QBC47DRAFT_322746</name>
</gene>
<comment type="caution">
    <text evidence="22">The sequence shown here is derived from an EMBL/GenBank/DDBJ whole genome shotgun (WGS) entry which is preliminary data.</text>
</comment>
<evidence type="ECO:0000259" key="21">
    <source>
        <dbReference type="PROSITE" id="PS50053"/>
    </source>
</evidence>
<evidence type="ECO:0000256" key="20">
    <source>
        <dbReference type="SAM" id="MobiDB-lite"/>
    </source>
</evidence>
<dbReference type="GO" id="GO:0006412">
    <property type="term" value="P:translation"/>
    <property type="evidence" value="ECO:0007669"/>
    <property type="project" value="InterPro"/>
</dbReference>
<comment type="similarity">
    <text evidence="5">In the N-terminal section; belongs to the ubiquitin family.</text>
</comment>
<dbReference type="Pfam" id="PF20645">
    <property type="entry name" value="Rrn7_cyclin_C"/>
    <property type="match status" value="1"/>
</dbReference>
<comment type="similarity">
    <text evidence="4">Belongs to the RRN7/TAF1B family.</text>
</comment>
<evidence type="ECO:0000256" key="12">
    <source>
        <dbReference type="ARBA" id="ARBA00022980"/>
    </source>
</evidence>
<dbReference type="InterPro" id="IPR011332">
    <property type="entry name" value="Ribosomal_zn-bd"/>
</dbReference>
<evidence type="ECO:0000313" key="22">
    <source>
        <dbReference type="EMBL" id="KAK1755777.1"/>
    </source>
</evidence>
<dbReference type="FunFam" id="3.10.20.90:FF:000014">
    <property type="entry name" value="Ubiquitin-60S ribosomal L40 fusion"/>
    <property type="match status" value="1"/>
</dbReference>
<dbReference type="GO" id="GO:0000055">
    <property type="term" value="P:ribosomal large subunit export from nucleus"/>
    <property type="evidence" value="ECO:0007669"/>
    <property type="project" value="UniProtKB-ARBA"/>
</dbReference>
<keyword evidence="13" id="KW-0805">Transcription regulation</keyword>
<name>A0AAJ0BD09_9PEZI</name>
<protein>
    <submittedName>
        <fullName evidence="22">Ribosomal protein</fullName>
    </submittedName>
</protein>
<evidence type="ECO:0000256" key="14">
    <source>
        <dbReference type="ARBA" id="ARBA00023125"/>
    </source>
</evidence>
<feature type="region of interest" description="Disordered" evidence="20">
    <location>
        <begin position="135"/>
        <end position="206"/>
    </location>
</feature>
<dbReference type="Pfam" id="PF00240">
    <property type="entry name" value="ubiquitin"/>
    <property type="match status" value="1"/>
</dbReference>
<dbReference type="InterPro" id="IPR019956">
    <property type="entry name" value="Ubiquitin_dom"/>
</dbReference>
<evidence type="ECO:0000256" key="3">
    <source>
        <dbReference type="ARBA" id="ARBA00004604"/>
    </source>
</evidence>
<dbReference type="GO" id="GO:0005840">
    <property type="term" value="C:ribosome"/>
    <property type="evidence" value="ECO:0007669"/>
    <property type="project" value="UniProtKB-KW"/>
</dbReference>
<dbReference type="GO" id="GO:0042790">
    <property type="term" value="P:nucleolar large rRNA transcription by RNA polymerase I"/>
    <property type="evidence" value="ECO:0007669"/>
    <property type="project" value="TreeGrafter"/>
</dbReference>
<keyword evidence="7" id="KW-0963">Cytoplasm</keyword>
<dbReference type="CDD" id="cd01803">
    <property type="entry name" value="Ubl_ubiquitin"/>
    <property type="match status" value="1"/>
</dbReference>
<evidence type="ECO:0000256" key="7">
    <source>
        <dbReference type="ARBA" id="ARBA00022490"/>
    </source>
</evidence>
<dbReference type="EMBL" id="MU839833">
    <property type="protein sequence ID" value="KAK1755777.1"/>
    <property type="molecule type" value="Genomic_DNA"/>
</dbReference>
<dbReference type="InterPro" id="IPR048540">
    <property type="entry name" value="Rrn7_cyclin_N"/>
</dbReference>
<dbReference type="GO" id="GO:0001164">
    <property type="term" value="F:RNA polymerase I core promoter sequence-specific DNA binding"/>
    <property type="evidence" value="ECO:0007669"/>
    <property type="project" value="InterPro"/>
</dbReference>
<dbReference type="PRINTS" id="PR00348">
    <property type="entry name" value="UBIQUITIN"/>
</dbReference>
<feature type="compositionally biased region" description="Polar residues" evidence="20">
    <location>
        <begin position="175"/>
        <end position="191"/>
    </location>
</feature>
<dbReference type="Gene3D" id="3.10.20.90">
    <property type="entry name" value="Phosphatidylinositol 3-kinase Catalytic Subunit, Chain A, domain 1"/>
    <property type="match status" value="1"/>
</dbReference>
<dbReference type="GO" id="GO:0005737">
    <property type="term" value="C:cytoplasm"/>
    <property type="evidence" value="ECO:0007669"/>
    <property type="project" value="UniProtKB-SubCell"/>
</dbReference>
<keyword evidence="23" id="KW-1185">Reference proteome</keyword>
<dbReference type="Pfam" id="PF01020">
    <property type="entry name" value="Ribosomal_L40e"/>
    <property type="match status" value="1"/>
</dbReference>
<dbReference type="InterPro" id="IPR033599">
    <property type="entry name" value="TAF1B/Rrn7"/>
</dbReference>
<keyword evidence="17" id="KW-0687">Ribonucleoprotein</keyword>
<reference evidence="22" key="1">
    <citation type="submission" date="2023-06" db="EMBL/GenBank/DDBJ databases">
        <title>Genome-scale phylogeny and comparative genomics of the fungal order Sordariales.</title>
        <authorList>
            <consortium name="Lawrence Berkeley National Laboratory"/>
            <person name="Hensen N."/>
            <person name="Bonometti L."/>
            <person name="Westerberg I."/>
            <person name="Brannstrom I.O."/>
            <person name="Guillou S."/>
            <person name="Cros-Aarteil S."/>
            <person name="Calhoun S."/>
            <person name="Haridas S."/>
            <person name="Kuo A."/>
            <person name="Mondo S."/>
            <person name="Pangilinan J."/>
            <person name="Riley R."/>
            <person name="Labutti K."/>
            <person name="Andreopoulos B."/>
            <person name="Lipzen A."/>
            <person name="Chen C."/>
            <person name="Yanf M."/>
            <person name="Daum C."/>
            <person name="Ng V."/>
            <person name="Clum A."/>
            <person name="Steindorff A."/>
            <person name="Ohm R."/>
            <person name="Martin F."/>
            <person name="Silar P."/>
            <person name="Natvig D."/>
            <person name="Lalanne C."/>
            <person name="Gautier V."/>
            <person name="Ament-Velasquez S.L."/>
            <person name="Kruys A."/>
            <person name="Hutchinson M.I."/>
            <person name="Powell A.J."/>
            <person name="Barry K."/>
            <person name="Miller A.N."/>
            <person name="Grigoriev I.V."/>
            <person name="Debuchy R."/>
            <person name="Gladieux P."/>
            <person name="Thoren M.H."/>
            <person name="Johannesson H."/>
        </authorList>
    </citation>
    <scope>NUCLEOTIDE SEQUENCE</scope>
    <source>
        <strain evidence="22">PSN4</strain>
    </source>
</reference>
<dbReference type="InterPro" id="IPR038587">
    <property type="entry name" value="Ribosomal_eL40_sf"/>
</dbReference>
<dbReference type="SUPFAM" id="SSF57829">
    <property type="entry name" value="Zn-binding ribosomal proteins"/>
    <property type="match status" value="1"/>
</dbReference>
<comment type="subunit">
    <text evidence="18">Part of the 60S ribosomal subunit.</text>
</comment>
<dbReference type="InterPro" id="IPR021752">
    <property type="entry name" value="TF_Rrn7_Zf"/>
</dbReference>
<evidence type="ECO:0000256" key="5">
    <source>
        <dbReference type="ARBA" id="ARBA00008373"/>
    </source>
</evidence>
<dbReference type="GO" id="GO:0008270">
    <property type="term" value="F:zinc ion binding"/>
    <property type="evidence" value="ECO:0007669"/>
    <property type="project" value="UniProtKB-KW"/>
</dbReference>
<dbReference type="InterPro" id="IPR001975">
    <property type="entry name" value="Ribosomal_eL40_dom"/>
</dbReference>
<evidence type="ECO:0000256" key="19">
    <source>
        <dbReference type="ARBA" id="ARBA00045962"/>
    </source>
</evidence>
<evidence type="ECO:0000256" key="2">
    <source>
        <dbReference type="ARBA" id="ARBA00004496"/>
    </source>
</evidence>
<proteinExistence type="inferred from homology"/>
<keyword evidence="16" id="KW-0539">Nucleus</keyword>
<keyword evidence="10" id="KW-0863">Zinc-finger</keyword>
<dbReference type="SUPFAM" id="SSF54236">
    <property type="entry name" value="Ubiquitin-like"/>
    <property type="match status" value="1"/>
</dbReference>
<dbReference type="GO" id="GO:1990904">
    <property type="term" value="C:ribonucleoprotein complex"/>
    <property type="evidence" value="ECO:0007669"/>
    <property type="project" value="UniProtKB-KW"/>
</dbReference>
<dbReference type="GO" id="GO:0016567">
    <property type="term" value="P:protein ubiquitination"/>
    <property type="evidence" value="ECO:0007669"/>
    <property type="project" value="UniProtKB-ARBA"/>
</dbReference>
<evidence type="ECO:0000313" key="23">
    <source>
        <dbReference type="Proteomes" id="UP001239445"/>
    </source>
</evidence>
<evidence type="ECO:0000256" key="11">
    <source>
        <dbReference type="ARBA" id="ARBA00022833"/>
    </source>
</evidence>
<dbReference type="GO" id="GO:0070860">
    <property type="term" value="C:RNA polymerase I core factor complex"/>
    <property type="evidence" value="ECO:0007669"/>
    <property type="project" value="InterPro"/>
</dbReference>
<dbReference type="AlphaFoldDB" id="A0AAJ0BD09"/>
<evidence type="ECO:0000256" key="8">
    <source>
        <dbReference type="ARBA" id="ARBA00022499"/>
    </source>
</evidence>
<dbReference type="PROSITE" id="PS00299">
    <property type="entry name" value="UBIQUITIN_1"/>
    <property type="match status" value="1"/>
</dbReference>
<organism evidence="22 23">
    <name type="scientific">Echria macrotheca</name>
    <dbReference type="NCBI Taxonomy" id="438768"/>
    <lineage>
        <taxon>Eukaryota</taxon>
        <taxon>Fungi</taxon>
        <taxon>Dikarya</taxon>
        <taxon>Ascomycota</taxon>
        <taxon>Pezizomycotina</taxon>
        <taxon>Sordariomycetes</taxon>
        <taxon>Sordariomycetidae</taxon>
        <taxon>Sordariales</taxon>
        <taxon>Schizotheciaceae</taxon>
        <taxon>Echria</taxon>
    </lineage>
</organism>
<keyword evidence="11" id="KW-0862">Zinc</keyword>
<keyword evidence="15" id="KW-0804">Transcription</keyword>
<evidence type="ECO:0000256" key="15">
    <source>
        <dbReference type="ARBA" id="ARBA00023163"/>
    </source>
</evidence>
<keyword evidence="14" id="KW-0238">DNA-binding</keyword>
<keyword evidence="9" id="KW-0479">Metal-binding</keyword>
<evidence type="ECO:0000256" key="16">
    <source>
        <dbReference type="ARBA" id="ARBA00023242"/>
    </source>
</evidence>
<accession>A0AAJ0BD09</accession>
<dbReference type="PROSITE" id="PS50053">
    <property type="entry name" value="UBIQUITIN_2"/>
    <property type="match status" value="1"/>
</dbReference>
<comment type="function">
    <text evidence="19">Component of the ribosome, a large ribonucleoprotein complex responsible for the synthesis of proteins in the cell. The small ribosomal subunit (SSU) binds messenger RNAs (mRNAs) and translates the encoded message by selecting cognate aminoacyl-transfer RNA (tRNA) molecules. The large subunit (LSU) contains the ribosomal catalytic site termed the peptidyl transferase center (PTC), which catalyzes the formation of peptide bonds, thereby polymerizing the amino acids delivered by tRNAs into a polypeptide chain. The nascent polypeptides leave the ribosome through a tunnel in the LSU and interact with protein factors that function in enzymatic processing, targeting, and the membrane insertion of nascent chains at the exit of the ribosomal tunnel. eL40 is essential for translation of a subset of cellular transcripts, including stress response transcripts, such as DDR2.</text>
</comment>